<gene>
    <name evidence="4" type="ORF">E4U43_003791</name>
</gene>
<dbReference type="PROSITE" id="PS51294">
    <property type="entry name" value="HTH_MYB"/>
    <property type="match status" value="1"/>
</dbReference>
<sequence length="532" mass="60225">TVRSLFLPQYFTPRASLFYDCLYAHGLTEYKADHWTAATKVIITSTNEVTVLHRYPLDQLSIWHSLDIEAQYFNSYQLEKLAQLKSLPLLCLPRAEPPFGALHRSDIGFRRGFHASANGPRATTSGETSINVDITSLLKSSDSNESQGCPSRRHSHELLSPHSTGMITTHSQQLPLSTSSTPRTKKAHPRRAVASVHRRSLPLQSTADQPVKKQSKWSPEEDALIIELRGGGMKWEDVSRHLPGRSAISCRLHYQNYLERRSEWDEERKNKLARLYERFKSEMWAKVAEELAVPWRAAEAMHWQLGETDMAKRAGVTPFSLAAVNHESGHRAAPTPRTNIHFLPQETMNRRVTPPSPRRMYPSRHHSVPSMSAQLPSRADNCGSQQQQEQYQHHQHHHQQQQQPPQPPPTPQVAAGQVIHGQMKEHGAEFFYTVGPGGRDLAPIQHRGQPRNPGTLPSVAELTTGVSPYPDAIDRPHVGNTHMNMASKSSMHIQAPQGYQNQQHMEHHQTRVKRRASPDMSQHEGSRRRRLG</sequence>
<feature type="region of interest" description="Disordered" evidence="1">
    <location>
        <begin position="327"/>
        <end position="415"/>
    </location>
</feature>
<protein>
    <recommendedName>
        <fullName evidence="6">DRPLA protein</fullName>
    </recommendedName>
</protein>
<dbReference type="AlphaFoldDB" id="A0A9P7SXC2"/>
<organism evidence="4 5">
    <name type="scientific">Claviceps pusilla</name>
    <dbReference type="NCBI Taxonomy" id="123648"/>
    <lineage>
        <taxon>Eukaryota</taxon>
        <taxon>Fungi</taxon>
        <taxon>Dikarya</taxon>
        <taxon>Ascomycota</taxon>
        <taxon>Pezizomycotina</taxon>
        <taxon>Sordariomycetes</taxon>
        <taxon>Hypocreomycetidae</taxon>
        <taxon>Hypocreales</taxon>
        <taxon>Clavicipitaceae</taxon>
        <taxon>Claviceps</taxon>
    </lineage>
</organism>
<feature type="domain" description="Myb-like" evidence="2">
    <location>
        <begin position="209"/>
        <end position="258"/>
    </location>
</feature>
<evidence type="ECO:0000256" key="1">
    <source>
        <dbReference type="SAM" id="MobiDB-lite"/>
    </source>
</evidence>
<accession>A0A9P7SXC2</accession>
<evidence type="ECO:0008006" key="6">
    <source>
        <dbReference type="Google" id="ProtNLM"/>
    </source>
</evidence>
<evidence type="ECO:0000313" key="5">
    <source>
        <dbReference type="Proteomes" id="UP000748025"/>
    </source>
</evidence>
<feature type="compositionally biased region" description="Polar residues" evidence="1">
    <location>
        <begin position="168"/>
        <end position="182"/>
    </location>
</feature>
<dbReference type="PANTHER" id="PTHR23246:SF24">
    <property type="entry name" value="MYB DNA-BINDING DOMAIN-CONTAINING PROTEIN"/>
    <property type="match status" value="1"/>
</dbReference>
<dbReference type="SUPFAM" id="SSF46689">
    <property type="entry name" value="Homeodomain-like"/>
    <property type="match status" value="1"/>
</dbReference>
<dbReference type="InterPro" id="IPR001005">
    <property type="entry name" value="SANT/Myb"/>
</dbReference>
<dbReference type="CDD" id="cd00167">
    <property type="entry name" value="SANT"/>
    <property type="match status" value="1"/>
</dbReference>
<dbReference type="SMART" id="SM00717">
    <property type="entry name" value="SANT"/>
    <property type="match status" value="1"/>
</dbReference>
<dbReference type="Proteomes" id="UP000748025">
    <property type="component" value="Unassembled WGS sequence"/>
</dbReference>
<evidence type="ECO:0000259" key="3">
    <source>
        <dbReference type="PROSITE" id="PS51294"/>
    </source>
</evidence>
<dbReference type="PANTHER" id="PTHR23246">
    <property type="entry name" value="NEW-GLUE PROTEIN"/>
    <property type="match status" value="1"/>
</dbReference>
<feature type="region of interest" description="Disordered" evidence="1">
    <location>
        <begin position="168"/>
        <end position="198"/>
    </location>
</feature>
<feature type="non-terminal residue" evidence="4">
    <location>
        <position position="532"/>
    </location>
</feature>
<dbReference type="Gene3D" id="1.10.10.60">
    <property type="entry name" value="Homeodomain-like"/>
    <property type="match status" value="1"/>
</dbReference>
<dbReference type="Pfam" id="PF00249">
    <property type="entry name" value="Myb_DNA-binding"/>
    <property type="match status" value="1"/>
</dbReference>
<feature type="compositionally biased region" description="Polar residues" evidence="1">
    <location>
        <begin position="491"/>
        <end position="503"/>
    </location>
</feature>
<proteinExistence type="predicted"/>
<dbReference type="OrthoDB" id="2350934at2759"/>
<name>A0A9P7SXC2_9HYPO</name>
<dbReference type="InterPro" id="IPR009057">
    <property type="entry name" value="Homeodomain-like_sf"/>
</dbReference>
<evidence type="ECO:0000313" key="4">
    <source>
        <dbReference type="EMBL" id="KAG5992425.1"/>
    </source>
</evidence>
<dbReference type="InterPro" id="IPR053095">
    <property type="entry name" value="Actin-binding/GATA_Znf"/>
</dbReference>
<feature type="compositionally biased region" description="Basic residues" evidence="1">
    <location>
        <begin position="183"/>
        <end position="198"/>
    </location>
</feature>
<feature type="domain" description="HTH myb-type" evidence="3">
    <location>
        <begin position="209"/>
        <end position="262"/>
    </location>
</feature>
<keyword evidence="5" id="KW-1185">Reference proteome</keyword>
<dbReference type="InterPro" id="IPR017930">
    <property type="entry name" value="Myb_dom"/>
</dbReference>
<dbReference type="PROSITE" id="PS50090">
    <property type="entry name" value="MYB_LIKE"/>
    <property type="match status" value="1"/>
</dbReference>
<evidence type="ECO:0000259" key="2">
    <source>
        <dbReference type="PROSITE" id="PS50090"/>
    </source>
</evidence>
<feature type="region of interest" description="Disordered" evidence="1">
    <location>
        <begin position="491"/>
        <end position="532"/>
    </location>
</feature>
<comment type="caution">
    <text evidence="4">The sequence shown here is derived from an EMBL/GenBank/DDBJ whole genome shotgun (WGS) entry which is preliminary data.</text>
</comment>
<dbReference type="EMBL" id="SRPW01002501">
    <property type="protein sequence ID" value="KAG5992425.1"/>
    <property type="molecule type" value="Genomic_DNA"/>
</dbReference>
<reference evidence="4" key="1">
    <citation type="journal article" date="2020" name="bioRxiv">
        <title>Whole genome comparisons of ergot fungi reveals the divergence and evolution of species within the genus Claviceps are the result of varying mechanisms driving genome evolution and host range expansion.</title>
        <authorList>
            <person name="Wyka S.A."/>
            <person name="Mondo S.J."/>
            <person name="Liu M."/>
            <person name="Dettman J."/>
            <person name="Nalam V."/>
            <person name="Broders K.D."/>
        </authorList>
    </citation>
    <scope>NUCLEOTIDE SEQUENCE</scope>
    <source>
        <strain evidence="4">CCC 602</strain>
    </source>
</reference>